<dbReference type="InterPro" id="IPR013320">
    <property type="entry name" value="ConA-like_dom_sf"/>
</dbReference>
<dbReference type="Pfam" id="PF08787">
    <property type="entry name" value="Alginate_lyase2"/>
    <property type="match status" value="1"/>
</dbReference>
<dbReference type="AlphaFoldDB" id="A0AAW7Z5S2"/>
<dbReference type="RefSeq" id="WP_061997896.1">
    <property type="nucleotide sequence ID" value="NZ_CAXIBE010000003.1"/>
</dbReference>
<dbReference type="Proteomes" id="UP001170717">
    <property type="component" value="Unassembled WGS sequence"/>
</dbReference>
<dbReference type="InterPro" id="IPR014895">
    <property type="entry name" value="Alginate_lyase_2"/>
</dbReference>
<dbReference type="InterPro" id="IPR008979">
    <property type="entry name" value="Galactose-bd-like_sf"/>
</dbReference>
<accession>A0AAW7Z5S2</accession>
<organism evidence="2 3">
    <name type="scientific">Alteromonas stellipolaris</name>
    <dbReference type="NCBI Taxonomy" id="233316"/>
    <lineage>
        <taxon>Bacteria</taxon>
        <taxon>Pseudomonadati</taxon>
        <taxon>Pseudomonadota</taxon>
        <taxon>Gammaproteobacteria</taxon>
        <taxon>Alteromonadales</taxon>
        <taxon>Alteromonadaceae</taxon>
        <taxon>Alteromonas/Salinimonas group</taxon>
        <taxon>Alteromonas</taxon>
    </lineage>
</organism>
<dbReference type="SUPFAM" id="SSF49899">
    <property type="entry name" value="Concanavalin A-like lectins/glucanases"/>
    <property type="match status" value="1"/>
</dbReference>
<evidence type="ECO:0000313" key="2">
    <source>
        <dbReference type="EMBL" id="MDO6578563.1"/>
    </source>
</evidence>
<dbReference type="InterPro" id="IPR000421">
    <property type="entry name" value="FA58C"/>
</dbReference>
<feature type="domain" description="F5/8 type C" evidence="1">
    <location>
        <begin position="49"/>
        <end position="192"/>
    </location>
</feature>
<dbReference type="EMBL" id="JAUOQI010000010">
    <property type="protein sequence ID" value="MDO6578563.1"/>
    <property type="molecule type" value="Genomic_DNA"/>
</dbReference>
<evidence type="ECO:0000313" key="3">
    <source>
        <dbReference type="Proteomes" id="UP001170717"/>
    </source>
</evidence>
<dbReference type="PROSITE" id="PS50022">
    <property type="entry name" value="FA58C_3"/>
    <property type="match status" value="1"/>
</dbReference>
<dbReference type="GO" id="GO:0016829">
    <property type="term" value="F:lyase activity"/>
    <property type="evidence" value="ECO:0007669"/>
    <property type="project" value="UniProtKB-KW"/>
</dbReference>
<dbReference type="Pfam" id="PF00754">
    <property type="entry name" value="F5_F8_type_C"/>
    <property type="match status" value="1"/>
</dbReference>
<dbReference type="SUPFAM" id="SSF49785">
    <property type="entry name" value="Galactose-binding domain-like"/>
    <property type="match status" value="1"/>
</dbReference>
<gene>
    <name evidence="2" type="ORF">Q4527_14260</name>
</gene>
<dbReference type="PROSITE" id="PS51257">
    <property type="entry name" value="PROKAR_LIPOPROTEIN"/>
    <property type="match status" value="1"/>
</dbReference>
<reference evidence="2" key="1">
    <citation type="submission" date="2023-07" db="EMBL/GenBank/DDBJ databases">
        <title>Genome content predicts the carbon catabolic preferences of heterotrophic bacteria.</title>
        <authorList>
            <person name="Gralka M."/>
        </authorList>
    </citation>
    <scope>NUCLEOTIDE SEQUENCE</scope>
    <source>
        <strain evidence="2">F2M12</strain>
    </source>
</reference>
<name>A0AAW7Z5S2_9ALTE</name>
<dbReference type="Gene3D" id="2.60.120.260">
    <property type="entry name" value="Galactose-binding domain-like"/>
    <property type="match status" value="1"/>
</dbReference>
<proteinExistence type="predicted"/>
<keyword evidence="2" id="KW-0456">Lyase</keyword>
<evidence type="ECO:0000259" key="1">
    <source>
        <dbReference type="PROSITE" id="PS50022"/>
    </source>
</evidence>
<protein>
    <submittedName>
        <fullName evidence="2">Polysaccharide lyase family 7 protein</fullName>
    </submittedName>
</protein>
<sequence>MLSQKALTNQSYLSLFTSSLLVPLLLTGCGGGGSSGSTSPVTTPTPPAVETPVTEVCANKIHTIVSATDDGSSATEFSPANAIDGNTASISRWSSDGVDKALTLDLGTTETVGALTIKWFEGAERVASFSVETSIDQNTWVTVLTQAESKGNQSGFELVNVDSSQARYVRIIGLGNSENTNNGIVEVQVHHCEDATGLFTDVLPNEVGIELVDWYLSVPTDEDDSGTSDSISETELAGGYSNSEYFYASGDNGIVMRSPSYGFKTSTNTNYVRVELREMLRRGDRAISTQGVNKNNWVFGSASAVGQADAGGIDGDLRVTLAVNDVTTTGENYQIGRLVIGQIHANDDEPIRLYYRKLPGNELGSVYFAHESRVEDSEGDNIETYVELIGSRSNSASNPVDGIALNEKFSYHINVNVNLLTVTISREGKADVSAHYDMSESKYDEDGQYHYFKVGVYHLNNSSDPDEFAQATFYEIKNSHTGYVQSE</sequence>
<dbReference type="Gene3D" id="2.60.120.200">
    <property type="match status" value="1"/>
</dbReference>
<comment type="caution">
    <text evidence="2">The sequence shown here is derived from an EMBL/GenBank/DDBJ whole genome shotgun (WGS) entry which is preliminary data.</text>
</comment>